<name>A6J806_RAT</name>
<dbReference type="EMBL" id="CH473978">
    <property type="protein sequence ID" value="EDM10501.1"/>
    <property type="molecule type" value="Genomic_DNA"/>
</dbReference>
<proteinExistence type="predicted"/>
<dbReference type="AlphaFoldDB" id="A6J806"/>
<evidence type="ECO:0000313" key="5">
    <source>
        <dbReference type="RGD" id="708451"/>
    </source>
</evidence>
<dbReference type="RGD" id="708451">
    <property type="gene designation" value="Cdk5rap2"/>
</dbReference>
<evidence type="ECO:0000256" key="1">
    <source>
        <dbReference type="SAM" id="MobiDB-lite"/>
    </source>
</evidence>
<accession>A6J806</accession>
<keyword evidence="2" id="KW-0732">Signal</keyword>
<reference evidence="3 4" key="1">
    <citation type="submission" date="2005-09" db="EMBL/GenBank/DDBJ databases">
        <authorList>
            <person name="Mural R.J."/>
            <person name="Li P.W."/>
            <person name="Adams M.D."/>
            <person name="Amanatides P.G."/>
            <person name="Baden-Tillson H."/>
            <person name="Barnstead M."/>
            <person name="Chin S.H."/>
            <person name="Dew I."/>
            <person name="Evans C.A."/>
            <person name="Ferriera S."/>
            <person name="Flanigan M."/>
            <person name="Fosler C."/>
            <person name="Glodek A."/>
            <person name="Gu Z."/>
            <person name="Holt R.A."/>
            <person name="Jennings D."/>
            <person name="Kraft C.L."/>
            <person name="Lu F."/>
            <person name="Nguyen T."/>
            <person name="Nusskern D.R."/>
            <person name="Pfannkoch C.M."/>
            <person name="Sitter C."/>
            <person name="Sutton G.G."/>
            <person name="Venter J.C."/>
            <person name="Wang Z."/>
            <person name="Woodage T."/>
            <person name="Zheng X.H."/>
            <person name="Zhong F."/>
        </authorList>
    </citation>
    <scope>NUCLEOTIDE SEQUENCE [LARGE SCALE GENOMIC DNA]</scope>
    <source>
        <strain>BN</strain>
        <strain evidence="4">Sprague-Dawley</strain>
    </source>
</reference>
<dbReference type="Proteomes" id="UP000234681">
    <property type="component" value="Chromosome 5"/>
</dbReference>
<feature type="region of interest" description="Disordered" evidence="1">
    <location>
        <begin position="46"/>
        <end position="65"/>
    </location>
</feature>
<feature type="compositionally biased region" description="Polar residues" evidence="1">
    <location>
        <begin position="46"/>
        <end position="59"/>
    </location>
</feature>
<sequence>MLHSLLVIHLLTCPRPSRCLAIFRMKFCTVASKFLSNRLHLFSSLTPTPSMVPNSGSSPSPQPCA</sequence>
<feature type="chain" id="PRO_5039926005" evidence="2">
    <location>
        <begin position="20"/>
        <end position="65"/>
    </location>
</feature>
<gene>
    <name evidence="3 5" type="primary">Cdk5rap2</name>
    <name evidence="3" type="ORF">rCG_55223</name>
</gene>
<evidence type="ECO:0000313" key="3">
    <source>
        <dbReference type="EMBL" id="EDM10501.1"/>
    </source>
</evidence>
<organism evidence="3 4">
    <name type="scientific">Rattus norvegicus</name>
    <name type="common">Rat</name>
    <dbReference type="NCBI Taxonomy" id="10116"/>
    <lineage>
        <taxon>Eukaryota</taxon>
        <taxon>Metazoa</taxon>
        <taxon>Chordata</taxon>
        <taxon>Craniata</taxon>
        <taxon>Vertebrata</taxon>
        <taxon>Euteleostomi</taxon>
        <taxon>Mammalia</taxon>
        <taxon>Eutheria</taxon>
        <taxon>Euarchontoglires</taxon>
        <taxon>Glires</taxon>
        <taxon>Rodentia</taxon>
        <taxon>Myomorpha</taxon>
        <taxon>Muroidea</taxon>
        <taxon>Muridae</taxon>
        <taxon>Murinae</taxon>
        <taxon>Rattus</taxon>
    </lineage>
</organism>
<evidence type="ECO:0000313" key="4">
    <source>
        <dbReference type="Proteomes" id="UP000234681"/>
    </source>
</evidence>
<feature type="signal peptide" evidence="2">
    <location>
        <begin position="1"/>
        <end position="19"/>
    </location>
</feature>
<evidence type="ECO:0000256" key="2">
    <source>
        <dbReference type="SAM" id="SignalP"/>
    </source>
</evidence>
<protein>
    <submittedName>
        <fullName evidence="3">CDK5 regulatory subunit associated protein 2, isoform CRA_a</fullName>
    </submittedName>
</protein>